<dbReference type="EMBL" id="CM004399">
    <property type="protein sequence ID" value="KAG8640083.1"/>
    <property type="molecule type" value="Genomic_DNA"/>
</dbReference>
<evidence type="ECO:0000313" key="1">
    <source>
        <dbReference type="EMBL" id="KAG8640083.1"/>
    </source>
</evidence>
<dbReference type="Proteomes" id="UP000091857">
    <property type="component" value="Chromosome 13"/>
</dbReference>
<sequence length="393" mass="44897">MPRHPETNPHFIRLRQQREDQQLPTPPTPGSTPPITELPSSATQHRDRQDQPPSQRAPKQLQRSKPRGHGDGPFQAPWKQPAAPREDQHPRPIHDQRLDGEYHSPWMFPHHSDKDQRSHDPRLDGKYHSPWVLPKQYPDEDNNITLQQNRPANEDQHPRQPKRSRTKKSQDQDHYPIHYGLPPAQQQQQDRFGHPLGLRAPEPQQTRPITWLGAALCAIFWIVIFLGGLIVLIVYLVYRPRSPWFEVSSVTLNAAYVDAGSLLNADISVLANFTNPNDKVSLDFSHIIIDLYYGNSLIATQYVESFSASKAESRFANVHMVTSQVRLPLGDVARLQEQINQNGIIFNIKAMFRVRSQLGSLFAYSNRLYGQCFIMVTAPPTGVLRAARCSTKR</sequence>
<organism evidence="1 2">
    <name type="scientific">Manihot esculenta</name>
    <name type="common">Cassava</name>
    <name type="synonym">Jatropha manihot</name>
    <dbReference type="NCBI Taxonomy" id="3983"/>
    <lineage>
        <taxon>Eukaryota</taxon>
        <taxon>Viridiplantae</taxon>
        <taxon>Streptophyta</taxon>
        <taxon>Embryophyta</taxon>
        <taxon>Tracheophyta</taxon>
        <taxon>Spermatophyta</taxon>
        <taxon>Magnoliopsida</taxon>
        <taxon>eudicotyledons</taxon>
        <taxon>Gunneridae</taxon>
        <taxon>Pentapetalae</taxon>
        <taxon>rosids</taxon>
        <taxon>fabids</taxon>
        <taxon>Malpighiales</taxon>
        <taxon>Euphorbiaceae</taxon>
        <taxon>Crotonoideae</taxon>
        <taxon>Manihoteae</taxon>
        <taxon>Manihot</taxon>
    </lineage>
</organism>
<evidence type="ECO:0000313" key="2">
    <source>
        <dbReference type="Proteomes" id="UP000091857"/>
    </source>
</evidence>
<gene>
    <name evidence="1" type="ORF">MANES_13G021900v8</name>
</gene>
<keyword evidence="2" id="KW-1185">Reference proteome</keyword>
<proteinExistence type="predicted"/>
<name>A0ACB7GKS9_MANES</name>
<accession>A0ACB7GKS9</accession>
<protein>
    <submittedName>
        <fullName evidence="1">Uncharacterized protein</fullName>
    </submittedName>
</protein>
<comment type="caution">
    <text evidence="1">The sequence shown here is derived from an EMBL/GenBank/DDBJ whole genome shotgun (WGS) entry which is preliminary data.</text>
</comment>
<reference evidence="2" key="1">
    <citation type="journal article" date="2016" name="Nat. Biotechnol.">
        <title>Sequencing wild and cultivated cassava and related species reveals extensive interspecific hybridization and genetic diversity.</title>
        <authorList>
            <person name="Bredeson J.V."/>
            <person name="Lyons J.B."/>
            <person name="Prochnik S.E."/>
            <person name="Wu G.A."/>
            <person name="Ha C.M."/>
            <person name="Edsinger-Gonzales E."/>
            <person name="Grimwood J."/>
            <person name="Schmutz J."/>
            <person name="Rabbi I.Y."/>
            <person name="Egesi C."/>
            <person name="Nauluvula P."/>
            <person name="Lebot V."/>
            <person name="Ndunguru J."/>
            <person name="Mkamilo G."/>
            <person name="Bart R.S."/>
            <person name="Setter T.L."/>
            <person name="Gleadow R.M."/>
            <person name="Kulakow P."/>
            <person name="Ferguson M.E."/>
            <person name="Rounsley S."/>
            <person name="Rokhsar D.S."/>
        </authorList>
    </citation>
    <scope>NUCLEOTIDE SEQUENCE [LARGE SCALE GENOMIC DNA]</scope>
    <source>
        <strain evidence="2">cv. AM560-2</strain>
    </source>
</reference>